<reference evidence="6" key="1">
    <citation type="journal article" date="2021" name="Mol. Ecol. Resour.">
        <title>Apolygus lucorum genome provides insights into omnivorousness and mesophyll feeding.</title>
        <authorList>
            <person name="Liu Y."/>
            <person name="Liu H."/>
            <person name="Wang H."/>
            <person name="Huang T."/>
            <person name="Liu B."/>
            <person name="Yang B."/>
            <person name="Yin L."/>
            <person name="Li B."/>
            <person name="Zhang Y."/>
            <person name="Zhang S."/>
            <person name="Jiang F."/>
            <person name="Zhang X."/>
            <person name="Ren Y."/>
            <person name="Wang B."/>
            <person name="Wang S."/>
            <person name="Lu Y."/>
            <person name="Wu K."/>
            <person name="Fan W."/>
            <person name="Wang G."/>
        </authorList>
    </citation>
    <scope>NUCLEOTIDE SEQUENCE</scope>
    <source>
        <strain evidence="6">12Hb</strain>
    </source>
</reference>
<dbReference type="EMBL" id="WIXP02000006">
    <property type="protein sequence ID" value="KAF6209669.1"/>
    <property type="molecule type" value="Genomic_DNA"/>
</dbReference>
<evidence type="ECO:0000256" key="1">
    <source>
        <dbReference type="ARBA" id="ARBA00004613"/>
    </source>
</evidence>
<evidence type="ECO:0000256" key="4">
    <source>
        <dbReference type="RuleBase" id="RU004262"/>
    </source>
</evidence>
<dbReference type="SUPFAM" id="SSF53474">
    <property type="entry name" value="alpha/beta-Hydrolases"/>
    <property type="match status" value="1"/>
</dbReference>
<evidence type="ECO:0000256" key="2">
    <source>
        <dbReference type="ARBA" id="ARBA00010701"/>
    </source>
</evidence>
<feature type="domain" description="Lipase" evidence="5">
    <location>
        <begin position="51"/>
        <end position="314"/>
    </location>
</feature>
<dbReference type="Gene3D" id="3.40.50.1820">
    <property type="entry name" value="alpha/beta hydrolase"/>
    <property type="match status" value="1"/>
</dbReference>
<dbReference type="OrthoDB" id="6755582at2759"/>
<gene>
    <name evidence="6" type="ORF">GE061_015418</name>
</gene>
<dbReference type="GO" id="GO:0005615">
    <property type="term" value="C:extracellular space"/>
    <property type="evidence" value="ECO:0007669"/>
    <property type="project" value="TreeGrafter"/>
</dbReference>
<dbReference type="PRINTS" id="PR00821">
    <property type="entry name" value="TAGLIPASE"/>
</dbReference>
<dbReference type="GO" id="GO:0017171">
    <property type="term" value="F:serine hydrolase activity"/>
    <property type="evidence" value="ECO:0007669"/>
    <property type="project" value="TreeGrafter"/>
</dbReference>
<dbReference type="InterPro" id="IPR000734">
    <property type="entry name" value="TAG_lipase"/>
</dbReference>
<evidence type="ECO:0000313" key="6">
    <source>
        <dbReference type="EMBL" id="KAF6209669.1"/>
    </source>
</evidence>
<proteinExistence type="inferred from homology"/>
<dbReference type="AlphaFoldDB" id="A0A8S9XM12"/>
<dbReference type="InterPro" id="IPR029058">
    <property type="entry name" value="AB_hydrolase_fold"/>
</dbReference>
<comment type="similarity">
    <text evidence="2 4">Belongs to the AB hydrolase superfamily. Lipase family.</text>
</comment>
<comment type="subcellular location">
    <subcellularLocation>
        <location evidence="1">Secreted</location>
    </subcellularLocation>
</comment>
<dbReference type="GO" id="GO:0016298">
    <property type="term" value="F:lipase activity"/>
    <property type="evidence" value="ECO:0007669"/>
    <property type="project" value="InterPro"/>
</dbReference>
<keyword evidence="7" id="KW-1185">Reference proteome</keyword>
<keyword evidence="3" id="KW-0964">Secreted</keyword>
<dbReference type="GO" id="GO:0016042">
    <property type="term" value="P:lipid catabolic process"/>
    <property type="evidence" value="ECO:0007669"/>
    <property type="project" value="TreeGrafter"/>
</dbReference>
<dbReference type="PANTHER" id="PTHR11610:SF173">
    <property type="entry name" value="LIPASE DOMAIN-CONTAINING PROTEIN-RELATED"/>
    <property type="match status" value="1"/>
</dbReference>
<sequence length="350" mass="39655">MIRTAAAVFTAFVVANATFRGKTPFNQYKEMMDMYMSYELQLFRQPPTKIIDNGKVIFVLYKKVNGVMFRSVERKRHNGSLHKGLFDCKIPLKVGIHGWQQTMKSLFVRKMKEAYLKSMNSIQIVIVRWFGADNNYPAAKMSIPEVARVVYRYLKRLTEESCIQFQDITLIGHSLGAQLAGAIGNLANGSIGNMVALEPANPTFFAETLTSVSAVSARWVIGVHTNPGYYGVDYNVGHVDFWINMGESPQPSCLRAYSGNTNTYEKFSAFRGQSTQNFHYADPIVMQLACSHEKAIHLFFESVQHPLEYVSQECICTHTSHCVFPNHGVVSMVFFNEMIRTFGQFCFFTS</sequence>
<comment type="caution">
    <text evidence="6">The sequence shown here is derived from an EMBL/GenBank/DDBJ whole genome shotgun (WGS) entry which is preliminary data.</text>
</comment>
<evidence type="ECO:0000256" key="3">
    <source>
        <dbReference type="ARBA" id="ARBA00022525"/>
    </source>
</evidence>
<evidence type="ECO:0000313" key="7">
    <source>
        <dbReference type="Proteomes" id="UP000466442"/>
    </source>
</evidence>
<protein>
    <recommendedName>
        <fullName evidence="5">Lipase domain-containing protein</fullName>
    </recommendedName>
</protein>
<evidence type="ECO:0000259" key="5">
    <source>
        <dbReference type="Pfam" id="PF00151"/>
    </source>
</evidence>
<dbReference type="Pfam" id="PF00151">
    <property type="entry name" value="Lipase"/>
    <property type="match status" value="1"/>
</dbReference>
<accession>A0A8S9XM12</accession>
<name>A0A8S9XM12_APOLU</name>
<dbReference type="PANTHER" id="PTHR11610">
    <property type="entry name" value="LIPASE"/>
    <property type="match status" value="1"/>
</dbReference>
<dbReference type="Proteomes" id="UP000466442">
    <property type="component" value="Unassembled WGS sequence"/>
</dbReference>
<dbReference type="InterPro" id="IPR013818">
    <property type="entry name" value="Lipase"/>
</dbReference>
<organism evidence="6 7">
    <name type="scientific">Apolygus lucorum</name>
    <name type="common">Small green plant bug</name>
    <name type="synonym">Lygocoris lucorum</name>
    <dbReference type="NCBI Taxonomy" id="248454"/>
    <lineage>
        <taxon>Eukaryota</taxon>
        <taxon>Metazoa</taxon>
        <taxon>Ecdysozoa</taxon>
        <taxon>Arthropoda</taxon>
        <taxon>Hexapoda</taxon>
        <taxon>Insecta</taxon>
        <taxon>Pterygota</taxon>
        <taxon>Neoptera</taxon>
        <taxon>Paraneoptera</taxon>
        <taxon>Hemiptera</taxon>
        <taxon>Heteroptera</taxon>
        <taxon>Panheteroptera</taxon>
        <taxon>Cimicomorpha</taxon>
        <taxon>Miridae</taxon>
        <taxon>Mirini</taxon>
        <taxon>Apolygus</taxon>
    </lineage>
</organism>